<comment type="caution">
    <text evidence="2">The sequence shown here is derived from an EMBL/GenBank/DDBJ whole genome shotgun (WGS) entry which is preliminary data.</text>
</comment>
<dbReference type="OrthoDB" id="3033638at2759"/>
<name>A0A9P5Q8Y2_9AGAR</name>
<organism evidence="2 3">
    <name type="scientific">Rhodocollybia butyracea</name>
    <dbReference type="NCBI Taxonomy" id="206335"/>
    <lineage>
        <taxon>Eukaryota</taxon>
        <taxon>Fungi</taxon>
        <taxon>Dikarya</taxon>
        <taxon>Basidiomycota</taxon>
        <taxon>Agaricomycotina</taxon>
        <taxon>Agaricomycetes</taxon>
        <taxon>Agaricomycetidae</taxon>
        <taxon>Agaricales</taxon>
        <taxon>Marasmiineae</taxon>
        <taxon>Omphalotaceae</taxon>
        <taxon>Rhodocollybia</taxon>
    </lineage>
</organism>
<gene>
    <name evidence="2" type="ORF">BDP27DRAFT_1414314</name>
</gene>
<reference evidence="2" key="1">
    <citation type="submission" date="2020-11" db="EMBL/GenBank/DDBJ databases">
        <authorList>
            <consortium name="DOE Joint Genome Institute"/>
            <person name="Ahrendt S."/>
            <person name="Riley R."/>
            <person name="Andreopoulos W."/>
            <person name="Labutti K."/>
            <person name="Pangilinan J."/>
            <person name="Ruiz-Duenas F.J."/>
            <person name="Barrasa J.M."/>
            <person name="Sanchez-Garcia M."/>
            <person name="Camarero S."/>
            <person name="Miyauchi S."/>
            <person name="Serrano A."/>
            <person name="Linde D."/>
            <person name="Babiker R."/>
            <person name="Drula E."/>
            <person name="Ayuso-Fernandez I."/>
            <person name="Pacheco R."/>
            <person name="Padilla G."/>
            <person name="Ferreira P."/>
            <person name="Barriuso J."/>
            <person name="Kellner H."/>
            <person name="Castanera R."/>
            <person name="Alfaro M."/>
            <person name="Ramirez L."/>
            <person name="Pisabarro A.G."/>
            <person name="Kuo A."/>
            <person name="Tritt A."/>
            <person name="Lipzen A."/>
            <person name="He G."/>
            <person name="Yan M."/>
            <person name="Ng V."/>
            <person name="Cullen D."/>
            <person name="Martin F."/>
            <person name="Rosso M.-N."/>
            <person name="Henrissat B."/>
            <person name="Hibbett D."/>
            <person name="Martinez A.T."/>
            <person name="Grigoriev I.V."/>
        </authorList>
    </citation>
    <scope>NUCLEOTIDE SEQUENCE</scope>
    <source>
        <strain evidence="2">AH 40177</strain>
    </source>
</reference>
<evidence type="ECO:0000313" key="3">
    <source>
        <dbReference type="Proteomes" id="UP000772434"/>
    </source>
</evidence>
<dbReference type="EMBL" id="JADNRY010000006">
    <property type="protein sequence ID" value="KAF9076437.1"/>
    <property type="molecule type" value="Genomic_DNA"/>
</dbReference>
<feature type="region of interest" description="Disordered" evidence="1">
    <location>
        <begin position="369"/>
        <end position="407"/>
    </location>
</feature>
<feature type="compositionally biased region" description="Basic residues" evidence="1">
    <location>
        <begin position="442"/>
        <end position="459"/>
    </location>
</feature>
<proteinExistence type="predicted"/>
<dbReference type="AlphaFoldDB" id="A0A9P5Q8Y2"/>
<protein>
    <submittedName>
        <fullName evidence="2">Uncharacterized protein</fullName>
    </submittedName>
</protein>
<sequence>MARQKKSSNFSKLLHASRRVGATARKPWRVRTKRVAIKLTAGQKAERKKRRAAQKASYKDALLEVHQQVYTAAEEIHERFPKMAVELILTDIFQSERLQSATKDVGRYSAFVSLESKRLNAEVPEGQPRRKVHEMSSEIAAKWRELSEAEKNEATKEELAHLRDRRANKEIGEHQVPAAAAQDTLLTLERVKENLRRLTARTGDEHLLITTRGTSKIFHKPYIYTSSDRVDEFFSNAYKAVPVDMGYRMDAFMVSGVEGLARTQVQVLMQLKKDISQLIFRKLQECMGKTKVGRMVYRSFVEQITRRYGVVVKNWPLREFKNPSSIGTKTELELLLSSWNTDATYFYRMTSLEFGDWVSAYEASLTANELDDGDHRPDGGDGTGGGEASAAAGQGLEGGATPGTSQAVAPARTLNTAAGPSTGFIAMSVVTDASGAAIAVKSTKRKKRSDAGKPRKRRAQASDGTA</sequence>
<dbReference type="Proteomes" id="UP000772434">
    <property type="component" value="Unassembled WGS sequence"/>
</dbReference>
<evidence type="ECO:0000313" key="2">
    <source>
        <dbReference type="EMBL" id="KAF9076437.1"/>
    </source>
</evidence>
<accession>A0A9P5Q8Y2</accession>
<evidence type="ECO:0000256" key="1">
    <source>
        <dbReference type="SAM" id="MobiDB-lite"/>
    </source>
</evidence>
<feature type="region of interest" description="Disordered" evidence="1">
    <location>
        <begin position="440"/>
        <end position="466"/>
    </location>
</feature>
<keyword evidence="3" id="KW-1185">Reference proteome</keyword>